<evidence type="ECO:0000313" key="2">
    <source>
        <dbReference type="EMBL" id="KAJ5397398.1"/>
    </source>
</evidence>
<name>A0A9X0BA56_9EURO</name>
<dbReference type="SMART" id="SM00225">
    <property type="entry name" value="BTB"/>
    <property type="match status" value="1"/>
</dbReference>
<protein>
    <recommendedName>
        <fullName evidence="1">BTB domain-containing protein</fullName>
    </recommendedName>
</protein>
<dbReference type="Gene3D" id="3.30.710.10">
    <property type="entry name" value="Potassium Channel Kv1.1, Chain A"/>
    <property type="match status" value="1"/>
</dbReference>
<dbReference type="PANTHER" id="PTHR47843">
    <property type="entry name" value="BTB DOMAIN-CONTAINING PROTEIN-RELATED"/>
    <property type="match status" value="1"/>
</dbReference>
<evidence type="ECO:0000313" key="3">
    <source>
        <dbReference type="Proteomes" id="UP001147747"/>
    </source>
</evidence>
<dbReference type="InterPro" id="IPR000210">
    <property type="entry name" value="BTB/POZ_dom"/>
</dbReference>
<dbReference type="SUPFAM" id="SSF54695">
    <property type="entry name" value="POZ domain"/>
    <property type="match status" value="1"/>
</dbReference>
<comment type="caution">
    <text evidence="2">The sequence shown here is derived from an EMBL/GenBank/DDBJ whole genome shotgun (WGS) entry which is preliminary data.</text>
</comment>
<dbReference type="Pfam" id="PF00651">
    <property type="entry name" value="BTB"/>
    <property type="match status" value="1"/>
</dbReference>
<dbReference type="InterPro" id="IPR011333">
    <property type="entry name" value="SKP1/BTB/POZ_sf"/>
</dbReference>
<organism evidence="2 3">
    <name type="scientific">Penicillium cosmopolitanum</name>
    <dbReference type="NCBI Taxonomy" id="1131564"/>
    <lineage>
        <taxon>Eukaryota</taxon>
        <taxon>Fungi</taxon>
        <taxon>Dikarya</taxon>
        <taxon>Ascomycota</taxon>
        <taxon>Pezizomycotina</taxon>
        <taxon>Eurotiomycetes</taxon>
        <taxon>Eurotiomycetidae</taxon>
        <taxon>Eurotiales</taxon>
        <taxon>Aspergillaceae</taxon>
        <taxon>Penicillium</taxon>
    </lineage>
</organism>
<dbReference type="OrthoDB" id="6359816at2759"/>
<reference evidence="2" key="2">
    <citation type="journal article" date="2023" name="IMA Fungus">
        <title>Comparative genomic study of the Penicillium genus elucidates a diverse pangenome and 15 lateral gene transfer events.</title>
        <authorList>
            <person name="Petersen C."/>
            <person name="Sorensen T."/>
            <person name="Nielsen M.R."/>
            <person name="Sondergaard T.E."/>
            <person name="Sorensen J.L."/>
            <person name="Fitzpatrick D.A."/>
            <person name="Frisvad J.C."/>
            <person name="Nielsen K.L."/>
        </authorList>
    </citation>
    <scope>NUCLEOTIDE SEQUENCE</scope>
    <source>
        <strain evidence="2">IBT 29677</strain>
    </source>
</reference>
<evidence type="ECO:0000259" key="1">
    <source>
        <dbReference type="PROSITE" id="PS50097"/>
    </source>
</evidence>
<dbReference type="EMBL" id="JAPZBU010000006">
    <property type="protein sequence ID" value="KAJ5397398.1"/>
    <property type="molecule type" value="Genomic_DNA"/>
</dbReference>
<dbReference type="GeneID" id="81369128"/>
<keyword evidence="3" id="KW-1185">Reference proteome</keyword>
<accession>A0A9X0BA56</accession>
<proteinExistence type="predicted"/>
<dbReference type="RefSeq" id="XP_056489450.1">
    <property type="nucleotide sequence ID" value="XM_056630148.1"/>
</dbReference>
<reference evidence="2" key="1">
    <citation type="submission" date="2022-12" db="EMBL/GenBank/DDBJ databases">
        <authorList>
            <person name="Petersen C."/>
        </authorList>
    </citation>
    <scope>NUCLEOTIDE SEQUENCE</scope>
    <source>
        <strain evidence="2">IBT 29677</strain>
    </source>
</reference>
<dbReference type="PANTHER" id="PTHR47843:SF5">
    <property type="entry name" value="BTB_POZ DOMAIN PROTEIN"/>
    <property type="match status" value="1"/>
</dbReference>
<feature type="domain" description="BTB" evidence="1">
    <location>
        <begin position="11"/>
        <end position="80"/>
    </location>
</feature>
<dbReference type="PROSITE" id="PS50097">
    <property type="entry name" value="BTB"/>
    <property type="match status" value="1"/>
</dbReference>
<dbReference type="Proteomes" id="UP001147747">
    <property type="component" value="Unassembled WGS sequence"/>
</dbReference>
<gene>
    <name evidence="2" type="ORF">N7509_005511</name>
</gene>
<sequence>MANLWGTDSFTDVTLKFGDDGTLPVHRVVLASQSAYFQNLWLGNNWKESGEEIISLKEDDPHAMIAMMKFFYKKEYFPSKDGVTSPLHFVAMVYQVADKYLVPQLKEQSLERFRSLLTSDWDLNDPSDLDGFLSATAVIYESTPQSDRGLRDSG</sequence>
<dbReference type="AlphaFoldDB" id="A0A9X0BA56"/>
<dbReference type="CDD" id="cd18186">
    <property type="entry name" value="BTB_POZ_ZBTB_KLHL-like"/>
    <property type="match status" value="1"/>
</dbReference>